<reference evidence="1" key="1">
    <citation type="submission" date="2022-08" db="EMBL/GenBank/DDBJ databases">
        <title>Chelativorans sichuanense sp. nov., a paraffin oil-degrading bacterium isolated from a mixture of oil-based drill cuttings and paddy soil.</title>
        <authorList>
            <person name="Yu J."/>
            <person name="Liu H."/>
            <person name="Chen Q."/>
        </authorList>
    </citation>
    <scope>NUCLEOTIDE SEQUENCE</scope>
    <source>
        <strain evidence="1">SCAU 2101</strain>
    </source>
</reference>
<gene>
    <name evidence="1" type="ORF">NYR54_19000</name>
</gene>
<keyword evidence="2" id="KW-1185">Reference proteome</keyword>
<sequence length="99" mass="10490">MVRPQLSAADAFLAHSDDVTLELSELTDGQLSAVAALMLALDEAVARARRAEHALAMHRSACVCHALEMACCDVEAEEDDALWLEAGAANDLVLLDEAA</sequence>
<comment type="caution">
    <text evidence="1">The sequence shown here is derived from an EMBL/GenBank/DDBJ whole genome shotgun (WGS) entry which is preliminary data.</text>
</comment>
<proteinExistence type="predicted"/>
<evidence type="ECO:0000313" key="1">
    <source>
        <dbReference type="EMBL" id="MCT8992326.1"/>
    </source>
</evidence>
<dbReference type="EMBL" id="JAODNV010000047">
    <property type="protein sequence ID" value="MCT8992326.1"/>
    <property type="molecule type" value="Genomic_DNA"/>
</dbReference>
<organism evidence="1 2">
    <name type="scientific">Chelativorans petroleitrophicus</name>
    <dbReference type="NCBI Taxonomy" id="2975484"/>
    <lineage>
        <taxon>Bacteria</taxon>
        <taxon>Pseudomonadati</taxon>
        <taxon>Pseudomonadota</taxon>
        <taxon>Alphaproteobacteria</taxon>
        <taxon>Hyphomicrobiales</taxon>
        <taxon>Phyllobacteriaceae</taxon>
        <taxon>Chelativorans</taxon>
    </lineage>
</organism>
<name>A0A9X2XCE6_9HYPH</name>
<evidence type="ECO:0000313" key="2">
    <source>
        <dbReference type="Proteomes" id="UP001149009"/>
    </source>
</evidence>
<protein>
    <submittedName>
        <fullName evidence="1">Uncharacterized protein</fullName>
    </submittedName>
</protein>
<dbReference type="Proteomes" id="UP001149009">
    <property type="component" value="Unassembled WGS sequence"/>
</dbReference>
<accession>A0A9X2XCE6</accession>
<dbReference type="RefSeq" id="WP_261517269.1">
    <property type="nucleotide sequence ID" value="NZ_JAODNV010000047.1"/>
</dbReference>
<dbReference type="AlphaFoldDB" id="A0A9X2XCE6"/>